<dbReference type="AlphaFoldDB" id="A0A8B8DIA5"/>
<keyword evidence="2" id="KW-1185">Reference proteome</keyword>
<dbReference type="GeneID" id="111126943"/>
<sequence>MEAELSIAESKTKPSRMKRGKSGGKIKGRQESKEGILSGEERAVSKHGSTPENTEKAGPSEQPKAEKASKGTPGDASTESKPKEEKPKGGKAPEKPEKDGEIKDQMVKAIQGKVGELGDQLGGQVKQMGGKVLQGLLQKAKDMTNLNINNGTSAMEDVEDLCDEPQGPSSDDSDRVSNAAIPDDNSANSNRPNILHLMHVMRKFTKNRNKASLKATNDYVSSRQRSPHISLDSEDSDDVSGQQATPLTNRTAGRTGRPVHGVKGYRPLKRNLEHVTIFQTEMKPKYDAFK</sequence>
<feature type="compositionally biased region" description="Polar residues" evidence="1">
    <location>
        <begin position="215"/>
        <end position="224"/>
    </location>
</feature>
<evidence type="ECO:0000313" key="3">
    <source>
        <dbReference type="RefSeq" id="XP_022327603.1"/>
    </source>
</evidence>
<proteinExistence type="predicted"/>
<dbReference type="Proteomes" id="UP000694844">
    <property type="component" value="Chromosome 3"/>
</dbReference>
<feature type="compositionally biased region" description="Basic and acidic residues" evidence="1">
    <location>
        <begin position="78"/>
        <end position="106"/>
    </location>
</feature>
<organism evidence="2 3">
    <name type="scientific">Crassostrea virginica</name>
    <name type="common">Eastern oyster</name>
    <dbReference type="NCBI Taxonomy" id="6565"/>
    <lineage>
        <taxon>Eukaryota</taxon>
        <taxon>Metazoa</taxon>
        <taxon>Spiralia</taxon>
        <taxon>Lophotrochozoa</taxon>
        <taxon>Mollusca</taxon>
        <taxon>Bivalvia</taxon>
        <taxon>Autobranchia</taxon>
        <taxon>Pteriomorphia</taxon>
        <taxon>Ostreida</taxon>
        <taxon>Ostreoidea</taxon>
        <taxon>Ostreidae</taxon>
        <taxon>Crassostrea</taxon>
    </lineage>
</organism>
<feature type="compositionally biased region" description="Polar residues" evidence="1">
    <location>
        <begin position="239"/>
        <end position="252"/>
    </location>
</feature>
<dbReference type="OrthoDB" id="10658870at2759"/>
<evidence type="ECO:0000256" key="1">
    <source>
        <dbReference type="SAM" id="MobiDB-lite"/>
    </source>
</evidence>
<feature type="region of interest" description="Disordered" evidence="1">
    <location>
        <begin position="215"/>
        <end position="264"/>
    </location>
</feature>
<reference evidence="3" key="1">
    <citation type="submission" date="2025-08" db="UniProtKB">
        <authorList>
            <consortium name="RefSeq"/>
        </authorList>
    </citation>
    <scope>IDENTIFICATION</scope>
    <source>
        <tissue evidence="3">Whole sample</tissue>
    </source>
</reference>
<gene>
    <name evidence="3" type="primary">LOC111126943</name>
</gene>
<accession>A0A8B8DIA5</accession>
<feature type="compositionally biased region" description="Basic residues" evidence="1">
    <location>
        <begin position="13"/>
        <end position="27"/>
    </location>
</feature>
<dbReference type="KEGG" id="cvn:111126943"/>
<feature type="compositionally biased region" description="Basic and acidic residues" evidence="1">
    <location>
        <begin position="28"/>
        <end position="44"/>
    </location>
</feature>
<dbReference type="RefSeq" id="XP_022327603.1">
    <property type="nucleotide sequence ID" value="XM_022471895.1"/>
</dbReference>
<name>A0A8B8DIA5_CRAVI</name>
<protein>
    <submittedName>
        <fullName evidence="3">Uncharacterized protein LOC111126943</fullName>
    </submittedName>
</protein>
<evidence type="ECO:0000313" key="2">
    <source>
        <dbReference type="Proteomes" id="UP000694844"/>
    </source>
</evidence>
<feature type="region of interest" description="Disordered" evidence="1">
    <location>
        <begin position="1"/>
        <end position="110"/>
    </location>
</feature>
<feature type="region of interest" description="Disordered" evidence="1">
    <location>
        <begin position="160"/>
        <end position="192"/>
    </location>
</feature>